<dbReference type="PANTHER" id="PTHR33908">
    <property type="entry name" value="MANNOSYLTRANSFERASE YKCB-RELATED"/>
    <property type="match status" value="1"/>
</dbReference>
<proteinExistence type="predicted"/>
<evidence type="ECO:0000256" key="9">
    <source>
        <dbReference type="SAM" id="Phobius"/>
    </source>
</evidence>
<feature type="transmembrane region" description="Helical" evidence="9">
    <location>
        <begin position="323"/>
        <end position="341"/>
    </location>
</feature>
<keyword evidence="7 9" id="KW-0472">Membrane</keyword>
<protein>
    <recommendedName>
        <fullName evidence="12">Glycosyltransferase RgtA/B/C/D-like domain-containing protein</fullName>
    </recommendedName>
</protein>
<dbReference type="InterPro" id="IPR050297">
    <property type="entry name" value="LipidA_mod_glycosyltrf_83"/>
</dbReference>
<evidence type="ECO:0000313" key="10">
    <source>
        <dbReference type="EMBL" id="GAA4694643.1"/>
    </source>
</evidence>
<feature type="region of interest" description="Disordered" evidence="8">
    <location>
        <begin position="575"/>
        <end position="597"/>
    </location>
</feature>
<evidence type="ECO:0000256" key="8">
    <source>
        <dbReference type="SAM" id="MobiDB-lite"/>
    </source>
</evidence>
<evidence type="ECO:0000256" key="5">
    <source>
        <dbReference type="ARBA" id="ARBA00022692"/>
    </source>
</evidence>
<evidence type="ECO:0000256" key="2">
    <source>
        <dbReference type="ARBA" id="ARBA00022475"/>
    </source>
</evidence>
<feature type="transmembrane region" description="Helical" evidence="9">
    <location>
        <begin position="278"/>
        <end position="303"/>
    </location>
</feature>
<evidence type="ECO:0000256" key="6">
    <source>
        <dbReference type="ARBA" id="ARBA00022989"/>
    </source>
</evidence>
<dbReference type="Proteomes" id="UP001500621">
    <property type="component" value="Unassembled WGS sequence"/>
</dbReference>
<feature type="transmembrane region" description="Helical" evidence="9">
    <location>
        <begin position="386"/>
        <end position="407"/>
    </location>
</feature>
<evidence type="ECO:0000256" key="3">
    <source>
        <dbReference type="ARBA" id="ARBA00022676"/>
    </source>
</evidence>
<comment type="caution">
    <text evidence="10">The sequence shown here is derived from an EMBL/GenBank/DDBJ whole genome shotgun (WGS) entry which is preliminary data.</text>
</comment>
<dbReference type="EMBL" id="BAABIM010000004">
    <property type="protein sequence ID" value="GAA4694643.1"/>
    <property type="molecule type" value="Genomic_DNA"/>
</dbReference>
<evidence type="ECO:0008006" key="12">
    <source>
        <dbReference type="Google" id="ProtNLM"/>
    </source>
</evidence>
<reference evidence="11" key="1">
    <citation type="journal article" date="2019" name="Int. J. Syst. Evol. Microbiol.">
        <title>The Global Catalogue of Microorganisms (GCM) 10K type strain sequencing project: providing services to taxonomists for standard genome sequencing and annotation.</title>
        <authorList>
            <consortium name="The Broad Institute Genomics Platform"/>
            <consortium name="The Broad Institute Genome Sequencing Center for Infectious Disease"/>
            <person name="Wu L."/>
            <person name="Ma J."/>
        </authorList>
    </citation>
    <scope>NUCLEOTIDE SEQUENCE [LARGE SCALE GENOMIC DNA]</scope>
    <source>
        <strain evidence="11">JCM 18127</strain>
    </source>
</reference>
<feature type="transmembrane region" description="Helical" evidence="9">
    <location>
        <begin position="101"/>
        <end position="123"/>
    </location>
</feature>
<keyword evidence="2" id="KW-1003">Cell membrane</keyword>
<keyword evidence="5 9" id="KW-0812">Transmembrane</keyword>
<keyword evidence="6 9" id="KW-1133">Transmembrane helix</keyword>
<keyword evidence="11" id="KW-1185">Reference proteome</keyword>
<name>A0ABP8WS75_9ACTN</name>
<feature type="transmembrane region" description="Helical" evidence="9">
    <location>
        <begin position="130"/>
        <end position="147"/>
    </location>
</feature>
<keyword evidence="3" id="KW-0328">Glycosyltransferase</keyword>
<feature type="transmembrane region" description="Helical" evidence="9">
    <location>
        <begin position="159"/>
        <end position="177"/>
    </location>
</feature>
<feature type="transmembrane region" description="Helical" evidence="9">
    <location>
        <begin position="189"/>
        <end position="206"/>
    </location>
</feature>
<evidence type="ECO:0000256" key="4">
    <source>
        <dbReference type="ARBA" id="ARBA00022679"/>
    </source>
</evidence>
<gene>
    <name evidence="10" type="ORF">GCM10023226_36120</name>
</gene>
<evidence type="ECO:0000256" key="1">
    <source>
        <dbReference type="ARBA" id="ARBA00004651"/>
    </source>
</evidence>
<feature type="transmembrane region" description="Helical" evidence="9">
    <location>
        <begin position="353"/>
        <end position="374"/>
    </location>
</feature>
<organism evidence="10 11">
    <name type="scientific">Nocardioides nanhaiensis</name>
    <dbReference type="NCBI Taxonomy" id="1476871"/>
    <lineage>
        <taxon>Bacteria</taxon>
        <taxon>Bacillati</taxon>
        <taxon>Actinomycetota</taxon>
        <taxon>Actinomycetes</taxon>
        <taxon>Propionibacteriales</taxon>
        <taxon>Nocardioidaceae</taxon>
        <taxon>Nocardioides</taxon>
    </lineage>
</organism>
<dbReference type="PANTHER" id="PTHR33908:SF11">
    <property type="entry name" value="MEMBRANE PROTEIN"/>
    <property type="match status" value="1"/>
</dbReference>
<accession>A0ABP8WS75</accession>
<feature type="transmembrane region" description="Helical" evidence="9">
    <location>
        <begin position="7"/>
        <end position="27"/>
    </location>
</feature>
<feature type="transmembrane region" description="Helical" evidence="9">
    <location>
        <begin position="234"/>
        <end position="258"/>
    </location>
</feature>
<keyword evidence="4" id="KW-0808">Transferase</keyword>
<sequence>MRPPRPLVALAGGVVVVGVVVVLLGGWRTGVSYDESYHVLRMRSWLDHGWYLLDGDLLGDEPGPWQEQRYVYGPLTMQLLQGWSVLWGGDPGAVSASAHAYAVRHLGVGVIGLGGVAAAAGLSRLLLRRWTWGLVTAAVLLALPVWAGHSMFNVKDVPVATGYTLATLGLALLVLRADDDARRPVRPGLRLLSGCTALVAGVVLAVGTRPGIWPGLALGVALVLVTRDRVRIAAVLGSLCVAYLLLLVSYPSAFATPLQALVGGALESSRFDGRSGDWWYLPLFTLVEVPTLVLVAALAGAVVGVRLAWRSWRHSRRWDPREVVLALVLAQAFVLPVLAVVRQSNIYTGVRQMLFAAPAVAVLATVGVAALLASRASWRRRPVLRAVVPVAVVVGLVGPLVVQLQLFPYSYAYSTVLASAASPTVERLTGYGVQTDYWRTSVRELAPEVPADGWVTCSPTMDEQGRWYRWSRDTHDDCAGEVVSPLSAYAERRDGDDSWAAGWQPTPTRFLAVQTGSDAAGSNCTKHSTVRRWLYWREVEMGFVATCDLVLPAYPAGGLDFDDADGSTQGGETLLGGWDIHPSRRGLGTEPAGEDDTPSLGFTLEVAEGAGLVLSGTAEGAGALRLSVNGTPLPAESTGESWTASVPAPVAAHYGEGRVVVDVEGPGVRLLSLAAAPAPPPTSLAGGAS</sequence>
<dbReference type="RefSeq" id="WP_345268506.1">
    <property type="nucleotide sequence ID" value="NZ_BAABIM010000004.1"/>
</dbReference>
<evidence type="ECO:0000256" key="7">
    <source>
        <dbReference type="ARBA" id="ARBA00023136"/>
    </source>
</evidence>
<comment type="subcellular location">
    <subcellularLocation>
        <location evidence="1">Cell membrane</location>
        <topology evidence="1">Multi-pass membrane protein</topology>
    </subcellularLocation>
</comment>
<feature type="transmembrane region" description="Helical" evidence="9">
    <location>
        <begin position="212"/>
        <end position="227"/>
    </location>
</feature>
<evidence type="ECO:0000313" key="11">
    <source>
        <dbReference type="Proteomes" id="UP001500621"/>
    </source>
</evidence>